<dbReference type="SUPFAM" id="SSF53756">
    <property type="entry name" value="UDP-Glycosyltransferase/glycogen phosphorylase"/>
    <property type="match status" value="1"/>
</dbReference>
<keyword evidence="1" id="KW-0808">Transferase</keyword>
<dbReference type="KEGG" id="cly:Celly_2933"/>
<dbReference type="EMBL" id="CP002534">
    <property type="protein sequence ID" value="ADY30750.1"/>
    <property type="molecule type" value="Genomic_DNA"/>
</dbReference>
<reference evidence="1 2" key="1">
    <citation type="journal article" date="2011" name="Stand. Genomic Sci.">
        <title>Complete genome sequence of Cellulophaga lytica type strain (LIM- 21).</title>
        <authorList>
            <person name="Pati A."/>
            <person name="Abt B."/>
            <person name="Teshima H."/>
            <person name="Nolan M."/>
            <person name="Lapidus A."/>
            <person name="Lucas S."/>
            <person name="Hammon N."/>
            <person name="Deshpande S."/>
            <person name="Cheng J.F."/>
            <person name="Tapia R."/>
            <person name="Han C."/>
            <person name="Goodwin L."/>
            <person name="Pitluck S."/>
            <person name="Liolios K."/>
            <person name="Pagani I."/>
            <person name="Mavromatis K."/>
            <person name="Ovchinikova G."/>
            <person name="Chen A."/>
            <person name="Palaniappan K."/>
            <person name="Land M."/>
            <person name="Hauser L."/>
            <person name="Jeffries C.D."/>
            <person name="Detter J.C."/>
            <person name="Brambilla E.M."/>
            <person name="Kannan K.P."/>
            <person name="Rohde M."/>
            <person name="Spring S."/>
            <person name="Goker M."/>
            <person name="Woyke T."/>
            <person name="Bristow J."/>
            <person name="Eisen J.A."/>
            <person name="Markowitz V."/>
            <person name="Hugenholtz P."/>
            <person name="Kyrpides N.C."/>
            <person name="Klenk H.P."/>
            <person name="Ivanova N."/>
        </authorList>
    </citation>
    <scope>NUCLEOTIDE SEQUENCE [LARGE SCALE GENOMIC DNA]</scope>
    <source>
        <strain evidence="2">ATCC 23178 / DSM 7489 / JCM 8516 / NBRC 14961 / NCIMB 1423 / VKM B-1433 / Cy l20</strain>
    </source>
</reference>
<dbReference type="OrthoDB" id="9807209at2"/>
<dbReference type="RefSeq" id="WP_013622493.1">
    <property type="nucleotide sequence ID" value="NC_015167.1"/>
</dbReference>
<dbReference type="HOGENOM" id="CLU_028014_2_1_10"/>
<name>F0RC86_CELLC</name>
<organism evidence="1 2">
    <name type="scientific">Cellulophaga lytica (strain ATCC 23178 / DSM 7489 / JCM 8516 / NBRC 14961 / NCIMB 1423 / VKM B-1433 / Cy l20)</name>
    <dbReference type="NCBI Taxonomy" id="867900"/>
    <lineage>
        <taxon>Bacteria</taxon>
        <taxon>Pseudomonadati</taxon>
        <taxon>Bacteroidota</taxon>
        <taxon>Flavobacteriia</taxon>
        <taxon>Flavobacteriales</taxon>
        <taxon>Flavobacteriaceae</taxon>
        <taxon>Cellulophaga</taxon>
    </lineage>
</organism>
<accession>F0RC86</accession>
<dbReference type="Pfam" id="PF13692">
    <property type="entry name" value="Glyco_trans_1_4"/>
    <property type="match status" value="1"/>
</dbReference>
<evidence type="ECO:0000313" key="2">
    <source>
        <dbReference type="Proteomes" id="UP000007487"/>
    </source>
</evidence>
<proteinExistence type="predicted"/>
<protein>
    <submittedName>
        <fullName evidence="1">Putative glycosyltransferase</fullName>
    </submittedName>
</protein>
<evidence type="ECO:0000313" key="1">
    <source>
        <dbReference type="EMBL" id="ADY30750.1"/>
    </source>
</evidence>
<dbReference type="STRING" id="867900.Celly_2933"/>
<keyword evidence="2" id="KW-1185">Reference proteome</keyword>
<dbReference type="AlphaFoldDB" id="F0RC86"/>
<dbReference type="Gene3D" id="3.40.50.2000">
    <property type="entry name" value="Glycogen Phosphorylase B"/>
    <property type="match status" value="1"/>
</dbReference>
<sequence>MKNVLFIGFVWPEPTTTAAGSRILQLITYFKQQNYTVTFASTAAKSVYSVDFSSLGVSEKQIQLNNASFNDFISDLNPNIVVFDRFFTEEQFGWRVAQVVPNALRILDTEDLHFLRKTREEAFKKGNSTVTETLLKEQEITKREIASIYRCDFSLLISMYEEQLLINTFKIDSSLFLHIPFMLNTTVSTNFPLFKNRKDFVCIGNGKHKPNVDAVLWLHKEIWPLIRKELPEVNLHIYGAYLPQQITEKHNPKTGFLVHGWGENVNQIMQKTKVNLAPLRFGAGIKGKLVDAMCNGTPSVTTQIGAEGMHGDLPWSGEISTTVNSFIASAISLYTNETKWLQAQKNGEQILNTYYAKSKLEDKLSNKISTLQKDIKKHRNANFIGSLLQHHSMMSTKYLSKWIAEKEKKNEA</sequence>
<dbReference type="Proteomes" id="UP000007487">
    <property type="component" value="Chromosome"/>
</dbReference>
<dbReference type="GO" id="GO:0016740">
    <property type="term" value="F:transferase activity"/>
    <property type="evidence" value="ECO:0007669"/>
    <property type="project" value="UniProtKB-KW"/>
</dbReference>
<gene>
    <name evidence="1" type="ordered locus">Celly_2933</name>
</gene>
<dbReference type="eggNOG" id="COG0438">
    <property type="taxonomic scope" value="Bacteria"/>
</dbReference>